<evidence type="ECO:0000256" key="2">
    <source>
        <dbReference type="ARBA" id="ARBA00022499"/>
    </source>
</evidence>
<dbReference type="GO" id="GO:0008270">
    <property type="term" value="F:zinc ion binding"/>
    <property type="evidence" value="ECO:0007669"/>
    <property type="project" value="UniProtKB-KW"/>
</dbReference>
<feature type="compositionally biased region" description="Basic residues" evidence="10">
    <location>
        <begin position="757"/>
        <end position="773"/>
    </location>
</feature>
<dbReference type="InterPro" id="IPR034732">
    <property type="entry name" value="EPHD"/>
</dbReference>
<dbReference type="FunFam" id="3.30.40.10:FF:000116">
    <property type="entry name" value="Transcription factor 20 (AR1)"/>
    <property type="match status" value="1"/>
</dbReference>
<dbReference type="InterPro" id="IPR013083">
    <property type="entry name" value="Znf_RING/FYVE/PHD"/>
</dbReference>
<evidence type="ECO:0000256" key="8">
    <source>
        <dbReference type="ARBA" id="ARBA00023159"/>
    </source>
</evidence>
<feature type="region of interest" description="Disordered" evidence="10">
    <location>
        <begin position="687"/>
        <end position="709"/>
    </location>
</feature>
<feature type="region of interest" description="Disordered" evidence="10">
    <location>
        <begin position="249"/>
        <end position="509"/>
    </location>
</feature>
<evidence type="ECO:0000256" key="6">
    <source>
        <dbReference type="ARBA" id="ARBA00022833"/>
    </source>
</evidence>
<evidence type="ECO:0000256" key="10">
    <source>
        <dbReference type="SAM" id="MobiDB-lite"/>
    </source>
</evidence>
<feature type="compositionally biased region" description="Polar residues" evidence="10">
    <location>
        <begin position="161"/>
        <end position="180"/>
    </location>
</feature>
<feature type="compositionally biased region" description="Polar residues" evidence="10">
    <location>
        <begin position="120"/>
        <end position="133"/>
    </location>
</feature>
<name>A0A9N7UKQ8_PLEPL</name>
<feature type="region of interest" description="Disordered" evidence="10">
    <location>
        <begin position="647"/>
        <end position="671"/>
    </location>
</feature>
<dbReference type="GO" id="GO:0006357">
    <property type="term" value="P:regulation of transcription by RNA polymerase II"/>
    <property type="evidence" value="ECO:0007669"/>
    <property type="project" value="TreeGrafter"/>
</dbReference>
<keyword evidence="6" id="KW-0862">Zinc</keyword>
<dbReference type="Gene3D" id="3.30.40.10">
    <property type="entry name" value="Zinc/RING finger domain, C3HC4 (zinc finger)"/>
    <property type="match status" value="1"/>
</dbReference>
<accession>A0A9N7UKQ8</accession>
<dbReference type="EMBL" id="CADEAL010001406">
    <property type="protein sequence ID" value="CAB1432117.1"/>
    <property type="molecule type" value="Genomic_DNA"/>
</dbReference>
<keyword evidence="3" id="KW-0597">Phosphoprotein</keyword>
<dbReference type="Pfam" id="PF13771">
    <property type="entry name" value="zf-HC5HC2H"/>
    <property type="match status" value="1"/>
</dbReference>
<dbReference type="GO" id="GO:0005634">
    <property type="term" value="C:nucleus"/>
    <property type="evidence" value="ECO:0007669"/>
    <property type="project" value="UniProtKB-SubCell"/>
</dbReference>
<evidence type="ECO:0000256" key="1">
    <source>
        <dbReference type="ARBA" id="ARBA00004123"/>
    </source>
</evidence>
<keyword evidence="4" id="KW-0479">Metal-binding</keyword>
<feature type="compositionally biased region" description="Basic and acidic residues" evidence="10">
    <location>
        <begin position="453"/>
        <end position="465"/>
    </location>
</feature>
<feature type="compositionally biased region" description="Pro residues" evidence="10">
    <location>
        <begin position="24"/>
        <end position="40"/>
    </location>
</feature>
<keyword evidence="8" id="KW-0010">Activator</keyword>
<feature type="compositionally biased region" description="Polar residues" evidence="10">
    <location>
        <begin position="647"/>
        <end position="665"/>
    </location>
</feature>
<feature type="compositionally biased region" description="Polar residues" evidence="10">
    <location>
        <begin position="289"/>
        <end position="302"/>
    </location>
</feature>
<feature type="region of interest" description="Disordered" evidence="10">
    <location>
        <begin position="905"/>
        <end position="941"/>
    </location>
</feature>
<evidence type="ECO:0000256" key="5">
    <source>
        <dbReference type="ARBA" id="ARBA00022771"/>
    </source>
</evidence>
<dbReference type="PROSITE" id="PS51805">
    <property type="entry name" value="EPHD"/>
    <property type="match status" value="1"/>
</dbReference>
<feature type="compositionally biased region" description="Polar residues" evidence="10">
    <location>
        <begin position="600"/>
        <end position="621"/>
    </location>
</feature>
<feature type="compositionally biased region" description="Pro residues" evidence="10">
    <location>
        <begin position="64"/>
        <end position="75"/>
    </location>
</feature>
<feature type="compositionally biased region" description="Low complexity" evidence="10">
    <location>
        <begin position="361"/>
        <end position="373"/>
    </location>
</feature>
<feature type="region of interest" description="Disordered" evidence="10">
    <location>
        <begin position="737"/>
        <end position="798"/>
    </location>
</feature>
<dbReference type="PANTHER" id="PTHR14955:SF7">
    <property type="entry name" value="TRANSCRIPTION FACTOR 20"/>
    <property type="match status" value="1"/>
</dbReference>
<gene>
    <name evidence="12" type="ORF">PLEPLA_LOCUS20174</name>
</gene>
<evidence type="ECO:0000256" key="3">
    <source>
        <dbReference type="ARBA" id="ARBA00022553"/>
    </source>
</evidence>
<dbReference type="InterPro" id="IPR001965">
    <property type="entry name" value="Znf_PHD"/>
</dbReference>
<feature type="compositionally biased region" description="Pro residues" evidence="10">
    <location>
        <begin position="268"/>
        <end position="286"/>
    </location>
</feature>
<keyword evidence="9" id="KW-0539">Nucleus</keyword>
<evidence type="ECO:0000256" key="7">
    <source>
        <dbReference type="ARBA" id="ARBA00022843"/>
    </source>
</evidence>
<organism evidence="12 13">
    <name type="scientific">Pleuronectes platessa</name>
    <name type="common">European plaice</name>
    <dbReference type="NCBI Taxonomy" id="8262"/>
    <lineage>
        <taxon>Eukaryota</taxon>
        <taxon>Metazoa</taxon>
        <taxon>Chordata</taxon>
        <taxon>Craniata</taxon>
        <taxon>Vertebrata</taxon>
        <taxon>Euteleostomi</taxon>
        <taxon>Actinopterygii</taxon>
        <taxon>Neopterygii</taxon>
        <taxon>Teleostei</taxon>
        <taxon>Neoteleostei</taxon>
        <taxon>Acanthomorphata</taxon>
        <taxon>Carangaria</taxon>
        <taxon>Pleuronectiformes</taxon>
        <taxon>Pleuronectoidei</taxon>
        <taxon>Pleuronectidae</taxon>
        <taxon>Pleuronectes</taxon>
    </lineage>
</organism>
<dbReference type="SMART" id="SM00249">
    <property type="entry name" value="PHD"/>
    <property type="match status" value="1"/>
</dbReference>
<keyword evidence="7" id="KW-0832">Ubl conjugation</keyword>
<dbReference type="PANTHER" id="PTHR14955">
    <property type="entry name" value="RETINOIC ACID INDUCED 1/TRANSCRIPTION FACTOR 20"/>
    <property type="match status" value="1"/>
</dbReference>
<keyword evidence="5" id="KW-0863">Zinc-finger</keyword>
<feature type="compositionally biased region" description="Polar residues" evidence="10">
    <location>
        <begin position="914"/>
        <end position="923"/>
    </location>
</feature>
<keyword evidence="2" id="KW-1017">Isopeptide bond</keyword>
<evidence type="ECO:0000256" key="9">
    <source>
        <dbReference type="ARBA" id="ARBA00023242"/>
    </source>
</evidence>
<evidence type="ECO:0000313" key="13">
    <source>
        <dbReference type="Proteomes" id="UP001153269"/>
    </source>
</evidence>
<comment type="caution">
    <text evidence="12">The sequence shown here is derived from an EMBL/GenBank/DDBJ whole genome shotgun (WGS) entry which is preliminary data.</text>
</comment>
<dbReference type="InterPro" id="IPR052440">
    <property type="entry name" value="Trans_Reg/Chrom_Remod"/>
</dbReference>
<evidence type="ECO:0000256" key="4">
    <source>
        <dbReference type="ARBA" id="ARBA00022723"/>
    </source>
</evidence>
<evidence type="ECO:0000259" key="11">
    <source>
        <dbReference type="PROSITE" id="PS51805"/>
    </source>
</evidence>
<feature type="compositionally biased region" description="Acidic residues" evidence="10">
    <location>
        <begin position="928"/>
        <end position="941"/>
    </location>
</feature>
<keyword evidence="13" id="KW-1185">Reference proteome</keyword>
<comment type="subcellular location">
    <subcellularLocation>
        <location evidence="1">Nucleus</location>
    </subcellularLocation>
</comment>
<feature type="region of interest" description="Disordered" evidence="10">
    <location>
        <begin position="1"/>
        <end position="232"/>
    </location>
</feature>
<dbReference type="AlphaFoldDB" id="A0A9N7UKQ8"/>
<evidence type="ECO:0000313" key="12">
    <source>
        <dbReference type="EMBL" id="CAB1432117.1"/>
    </source>
</evidence>
<feature type="domain" description="PHD-type" evidence="11">
    <location>
        <begin position="797"/>
        <end position="902"/>
    </location>
</feature>
<reference evidence="12" key="1">
    <citation type="submission" date="2020-03" db="EMBL/GenBank/DDBJ databases">
        <authorList>
            <person name="Weist P."/>
        </authorList>
    </citation>
    <scope>NUCLEOTIDE SEQUENCE</scope>
</reference>
<dbReference type="Proteomes" id="UP001153269">
    <property type="component" value="Unassembled WGS sequence"/>
</dbReference>
<feature type="region of interest" description="Disordered" evidence="10">
    <location>
        <begin position="599"/>
        <end position="621"/>
    </location>
</feature>
<feature type="compositionally biased region" description="Basic and acidic residues" evidence="10">
    <location>
        <begin position="1"/>
        <end position="16"/>
    </location>
</feature>
<sequence length="941" mass="101898">MWESGHPGREGPRMMEGEAFYRTQPPPPPPPVASHGPAPPQMIHGQNAAEPEVPRGATGEAKHPGPPPPSNPAKPPADMNSGPPKVRQSKAGGSGDTNPLILRRRVRSFISPIPAKRQLQDVTQQRAATNSHHSPGAHSESSHHNEEDSTSSDILCPRLSSPMSGENSYSQPQSPSSANTKALPPKKGRGLKLEAIVQKITPNIKKPGGHAEDESNHYPGFSHSDAFNDSQDQDLTAQALKQQDFDFGLGSSVASASDDKEDFALLGPLPPPPPLPRPVQGSPPPSSSALSDIQHFTNTYQELETRRGEQSAADLLRQKLQESGMGFDDYPGSDYYGTTPPHHSQGQGHMLSRHQMSSGRSSLSPDSKNSDSLVPKGYFPSGKKKGRPCAASAPQTDLSPSSTPAPAEHLLSDDKITPPLDPPVLTQVVKVDVESEDTQPEAEVKPVRRRRQGVKDEDGPLEARGRQRRRRRGGAATAPSVAKDDPDTPSGAGGGRAFTDSNRKGPFAPHIHVENKVPEIGAVCTIVNSEEEKMKAKAGGSGLESLLTSALSSQAPVMTETDHSGRLLCCLCQKWANYKHLGDLYGPFYRAEYAAKLPKNQPQVRQGQATTGTNKTGANPDMSSNYLSTIQDSQTPEAQFPKPVTESDYTISLDSNPASLSTPVRTASPAGREDMMMHVAGKLSNAASSYSCSSSSSSSYSSATTTTTTSKTKFLTWDMNPDTRPIPQLKRELDLETDPQQVQKQLQPPPDEALQRPQHRKLTSHPRFKRRHKSSEDSPRMVPSNSKASLPFQPPPPALDSLGPLAQLAQLPQMPLDPEELWVHECCIVWTSGVYLVNGRLYGLQEALDGARETSCSYCEMVGSTLGCHSKGCTLRYHYMCAIEADCSLNEDNYSLRCPKHKVKKESLHRASGPPSQFTWSSQREAERDGEEEETQESGSC</sequence>
<proteinExistence type="predicted"/>
<feature type="compositionally biased region" description="Polar residues" evidence="10">
    <location>
        <begin position="393"/>
        <end position="404"/>
    </location>
</feature>
<protein>
    <recommendedName>
        <fullName evidence="11">PHD-type domain-containing protein</fullName>
    </recommendedName>
</protein>